<dbReference type="Pfam" id="PF16484">
    <property type="entry name" value="CPT_N"/>
    <property type="match status" value="1"/>
</dbReference>
<evidence type="ECO:0000256" key="8">
    <source>
        <dbReference type="ARBA" id="ARBA00022679"/>
    </source>
</evidence>
<keyword evidence="33" id="KW-1185">Reference proteome</keyword>
<dbReference type="InterPro" id="IPR039551">
    <property type="entry name" value="Cho/carn_acyl_trans"/>
</dbReference>
<keyword evidence="20 30" id="KW-0472">Membrane</keyword>
<dbReference type="PROSITE" id="PS00107">
    <property type="entry name" value="PROTEIN_KINASE_ATP"/>
    <property type="match status" value="1"/>
</dbReference>
<keyword evidence="14 28" id="KW-0067">ATP-binding</keyword>
<dbReference type="InterPro" id="IPR000719">
    <property type="entry name" value="Prot_kinase_dom"/>
</dbReference>
<comment type="subcellular location">
    <subcellularLocation>
        <location evidence="2">Mitochondrion outer membrane</location>
        <topology evidence="2">Multi-pass membrane protein</topology>
    </subcellularLocation>
</comment>
<organism evidence="32 33">
    <name type="scientific">Mugilogobius chulae</name>
    <name type="common">yellowstripe goby</name>
    <dbReference type="NCBI Taxonomy" id="88201"/>
    <lineage>
        <taxon>Eukaryota</taxon>
        <taxon>Metazoa</taxon>
        <taxon>Chordata</taxon>
        <taxon>Craniata</taxon>
        <taxon>Vertebrata</taxon>
        <taxon>Euteleostomi</taxon>
        <taxon>Actinopterygii</taxon>
        <taxon>Neopterygii</taxon>
        <taxon>Teleostei</taxon>
        <taxon>Neoteleostei</taxon>
        <taxon>Acanthomorphata</taxon>
        <taxon>Gobiaria</taxon>
        <taxon>Gobiiformes</taxon>
        <taxon>Gobioidei</taxon>
        <taxon>Gobiidae</taxon>
        <taxon>Gobionellinae</taxon>
        <taxon>Mugilogobius</taxon>
    </lineage>
</organism>
<dbReference type="PROSITE" id="PS00440">
    <property type="entry name" value="ACYLTRANSF_C_2"/>
    <property type="match status" value="1"/>
</dbReference>
<dbReference type="Proteomes" id="UP001460270">
    <property type="component" value="Unassembled WGS sequence"/>
</dbReference>
<feature type="compositionally biased region" description="Low complexity" evidence="29">
    <location>
        <begin position="565"/>
        <end position="581"/>
    </location>
</feature>
<comment type="catalytic activity">
    <reaction evidence="25">
        <text>L-seryl-[protein] + ATP = O-phospho-L-seryl-[protein] + ADP + H(+)</text>
        <dbReference type="Rhea" id="RHEA:17989"/>
        <dbReference type="Rhea" id="RHEA-COMP:9863"/>
        <dbReference type="Rhea" id="RHEA-COMP:11604"/>
        <dbReference type="ChEBI" id="CHEBI:15378"/>
        <dbReference type="ChEBI" id="CHEBI:29999"/>
        <dbReference type="ChEBI" id="CHEBI:30616"/>
        <dbReference type="ChEBI" id="CHEBI:83421"/>
        <dbReference type="ChEBI" id="CHEBI:456216"/>
        <dbReference type="EC" id="2.7.11.1"/>
    </reaction>
</comment>
<comment type="similarity">
    <text evidence="5">Belongs to the protein kinase superfamily. CAMK Ser/Thr protein kinase family. SNF1 subfamily.</text>
</comment>
<keyword evidence="11 28" id="KW-0547">Nucleotide-binding</keyword>
<keyword evidence="12" id="KW-0418">Kinase</keyword>
<evidence type="ECO:0000256" key="20">
    <source>
        <dbReference type="ARBA" id="ARBA00023136"/>
    </source>
</evidence>
<evidence type="ECO:0000256" key="22">
    <source>
        <dbReference type="ARBA" id="ARBA00047899"/>
    </source>
</evidence>
<evidence type="ECO:0000313" key="33">
    <source>
        <dbReference type="Proteomes" id="UP001460270"/>
    </source>
</evidence>
<dbReference type="InterPro" id="IPR011009">
    <property type="entry name" value="Kinase-like_dom_sf"/>
</dbReference>
<dbReference type="PROSITE" id="PS50011">
    <property type="entry name" value="PROTEIN_KINASE_DOM"/>
    <property type="match status" value="1"/>
</dbReference>
<dbReference type="FunFam" id="1.10.510.10:FF:000064">
    <property type="entry name" value="BR serine/threonine-protein kinase 2"/>
    <property type="match status" value="1"/>
</dbReference>
<evidence type="ECO:0000256" key="9">
    <source>
        <dbReference type="ARBA" id="ARBA00022692"/>
    </source>
</evidence>
<evidence type="ECO:0000256" key="15">
    <source>
        <dbReference type="ARBA" id="ARBA00022842"/>
    </source>
</evidence>
<keyword evidence="13" id="KW-0276">Fatty acid metabolism</keyword>
<dbReference type="InterPro" id="IPR017441">
    <property type="entry name" value="Protein_kinase_ATP_BS"/>
</dbReference>
<evidence type="ECO:0000256" key="28">
    <source>
        <dbReference type="PROSITE-ProRule" id="PRU10141"/>
    </source>
</evidence>
<evidence type="ECO:0000256" key="13">
    <source>
        <dbReference type="ARBA" id="ARBA00022832"/>
    </source>
</evidence>
<dbReference type="FunFam" id="3.30.200.20:FF:000003">
    <property type="entry name" value="Non-specific serine/threonine protein kinase"/>
    <property type="match status" value="1"/>
</dbReference>
<dbReference type="Gene3D" id="3.30.559.70">
    <property type="entry name" value="Choline/Carnitine o-acyltransferase, domain 2"/>
    <property type="match status" value="1"/>
</dbReference>
<evidence type="ECO:0000256" key="25">
    <source>
        <dbReference type="ARBA" id="ARBA00048679"/>
    </source>
</evidence>
<dbReference type="InterPro" id="IPR000542">
    <property type="entry name" value="Carn_acyl_trans"/>
</dbReference>
<comment type="caution">
    <text evidence="32">The sequence shown here is derived from an EMBL/GenBank/DDBJ whole genome shotgun (WGS) entry which is preliminary data.</text>
</comment>
<dbReference type="GO" id="GO:0046872">
    <property type="term" value="F:metal ion binding"/>
    <property type="evidence" value="ECO:0007669"/>
    <property type="project" value="UniProtKB-KW"/>
</dbReference>
<evidence type="ECO:0000256" key="2">
    <source>
        <dbReference type="ARBA" id="ARBA00004374"/>
    </source>
</evidence>
<keyword evidence="6" id="KW-0813">Transport</keyword>
<feature type="region of interest" description="Disordered" evidence="29">
    <location>
        <begin position="834"/>
        <end position="891"/>
    </location>
</feature>
<keyword evidence="10" id="KW-0479">Metal-binding</keyword>
<dbReference type="GO" id="GO:0005741">
    <property type="term" value="C:mitochondrial outer membrane"/>
    <property type="evidence" value="ECO:0007669"/>
    <property type="project" value="UniProtKB-SubCell"/>
</dbReference>
<dbReference type="PANTHER" id="PTHR22589:SF114">
    <property type="entry name" value="CARNITINE O-PALMITOYLTRANSFERASE"/>
    <property type="match status" value="1"/>
</dbReference>
<dbReference type="InterPro" id="IPR032476">
    <property type="entry name" value="CPT_N"/>
</dbReference>
<evidence type="ECO:0000256" key="23">
    <source>
        <dbReference type="ARBA" id="ARBA00048291"/>
    </source>
</evidence>
<keyword evidence="19" id="KW-0496">Mitochondrion</keyword>
<dbReference type="Pfam" id="PF21122">
    <property type="entry name" value="KA1_BRSK"/>
    <property type="match status" value="1"/>
</dbReference>
<dbReference type="FunFam" id="3.30.559.70:FF:000001">
    <property type="entry name" value="Carnitine O-palmitoyltransferase 1, liver isoform"/>
    <property type="match status" value="1"/>
</dbReference>
<dbReference type="GO" id="GO:0005524">
    <property type="term" value="F:ATP binding"/>
    <property type="evidence" value="ECO:0007669"/>
    <property type="project" value="UniProtKB-UniRule"/>
</dbReference>
<dbReference type="GO" id="GO:0009437">
    <property type="term" value="P:carnitine metabolic process"/>
    <property type="evidence" value="ECO:0007669"/>
    <property type="project" value="TreeGrafter"/>
</dbReference>
<evidence type="ECO:0000256" key="24">
    <source>
        <dbReference type="ARBA" id="ARBA00048480"/>
    </source>
</evidence>
<feature type="region of interest" description="Disordered" evidence="29">
    <location>
        <begin position="543"/>
        <end position="609"/>
    </location>
</feature>
<dbReference type="Gene3D" id="3.30.559.10">
    <property type="entry name" value="Chloramphenicol acetyltransferase-like domain"/>
    <property type="match status" value="2"/>
</dbReference>
<evidence type="ECO:0000256" key="14">
    <source>
        <dbReference type="ARBA" id="ARBA00022840"/>
    </source>
</evidence>
<dbReference type="PROSITE" id="PS00108">
    <property type="entry name" value="PROTEIN_KINASE_ST"/>
    <property type="match status" value="1"/>
</dbReference>
<comment type="similarity">
    <text evidence="4">Belongs to the carnitine/choline acetyltransferase family.</text>
</comment>
<dbReference type="Gene3D" id="6.10.250.1760">
    <property type="match status" value="1"/>
</dbReference>
<keyword evidence="8" id="KW-0808">Transferase</keyword>
<sequence length="1651" mass="185524">MSKELTLSQSAQYVGPYRLEKTLGKGQTGLVKLGVHCITGQKVAIKIVNREKLSESVLMKVEREIAILKLIEHPHVLKLHDVYENNKYLYLVLEHVSGGELFDYLVKKGRLTPKEARKFFRQIISALDFCHSHSICHRDLKPENLLLDEKNNIRIADFGMASLQVGDSLLETSCGSPHYACPEVIRGEKYDGRRADVWSCGVILFALLVGALPFDHDNLRQLLEKVKSGVFHMPHFIPPDCQSLLKGMIEVNPEKRLTLECIQKHPWYQGSRSEPCPEQPPPRRVCVRRILSLTELDPDVLDSMHSLGCFRDRVKLTRDLQCEEENQEKLIYYLLLDRKERYPSYEDEDLPPRNDIDPPRKRVDSPMLTRHGRCRPERKSLEVLSVTEQGSPTPPRRALDTAAHSQRSRSVSGASTGLSSSPLSSPRSYQSPVFTFSQSDVTSASSTSHKKEAKQGSTTTPRLARAHEKPKAPQTPKTQTLPTKGPTERLHLQPIKSLPLHNPSSPSPSPLLSPIPRFFFPSSSVLKSVTKSFYPNCAHSVPQVTPQGSPLPTPLGTPVHHPHHPSSTPPSSSSSSSSSRADGGGGVGSLSLTPPSSPGGGSGMAASSSAHWRTRLNSFKNNLLGSPRFHRRKLQVPTSEDMSSLTPESSPELAKKSWFGNFIGLEKEEQIFLVIRDKPLSSVKADIVHAFLSIPSLSHSVLSQTSFRAEYKSSASPSVFQKPVKFQVDIAFSESERERGDRESRRETGIYSVTFTLISGPSRRFRRVVETIQAQLLSSHDQPLMQALCDEKNGRPHGTPPAKIPGAPRVGATGAIGEIEQTAVELEAVEESCSAEAPQKRGPDCYLPMEPSLSPKDMENGIPGPQQEEDIHTQQRHTHPEQPQEGELQIGVHSSTRGLDRRQKFMLCASPFFLVKSDSMAEAHQAVAFQFTVTPEGINLQLSHQALSEIYLSGVRSWKKRIIRLKNILITGVYPASPSSWLFVVIAILATMYTRSDPSMGLIAKIQEHLPVSQSMSSQCQAVVSAILFSTMLWLMLIFTMRLCLKQLLSYHRWMFESHGKMSNTTKVWVALVRIFSGRKPLLYSYQGSLPNLPVPAIKDTIKRYLESVRPLMDDTEYENTTKLAEEFQNNLGSRLQWYLKLKSLWAANYVSDWWEEYVYLRSRSPIMVNSNYYGMDFLFVTPTPIQAARAGNSIHAFLLYRRKLNKEEIKPSRIPGTVIPLCAAQCERIFNTTRTPGEKTDILLHWQDSDYIVVYHRGRYFRLKVYQAGRLLSPREIEFQIQRILDDPSPTSKGEAHIGALTAGDRIPWAKARTQFFSTGLNKRSLDCIEKAAFFVTLDDDEQGMMGDDPAANLDKYAKSLLHGKCYDRWFDKSFSVVFYKNGKCGINAEHSWADAPVLAHAWEYALATDSFQLGYNTEGHCKGEVDSSLPKPQKLNWEITPECEEQITKSLEVAQKLADDVDFHIVTFQEFGKGKVKKCRVSPDAFIQMTLQLAYFREQGNFCLTYEASMTRLFREGRTETVRTCSNESSAFVRAFEGGEAPEVCRRLFRAASEKHQLLYRMAMTGAGIDRHLFCLYVVADDGYGVSYNFIGENIINFHISCKHSCPQTDAHKFGNQIKKALHDILQLLSGAQPEKKTEANRPEVKKDL</sequence>
<reference evidence="33" key="1">
    <citation type="submission" date="2024-04" db="EMBL/GenBank/DDBJ databases">
        <title>Salinicola lusitanus LLJ914,a marine bacterium isolated from the Okinawa Trough.</title>
        <authorList>
            <person name="Li J."/>
        </authorList>
    </citation>
    <scope>NUCLEOTIDE SEQUENCE [LARGE SCALE GENOMIC DNA]</scope>
</reference>
<evidence type="ECO:0000256" key="30">
    <source>
        <dbReference type="SAM" id="Phobius"/>
    </source>
</evidence>
<evidence type="ECO:0000256" key="10">
    <source>
        <dbReference type="ARBA" id="ARBA00022723"/>
    </source>
</evidence>
<comment type="catalytic activity">
    <reaction evidence="24">
        <text>(R)-carnitine + hexadecanoyl-CoA = O-hexadecanoyl-(R)-carnitine + CoA</text>
        <dbReference type="Rhea" id="RHEA:12661"/>
        <dbReference type="ChEBI" id="CHEBI:16347"/>
        <dbReference type="ChEBI" id="CHEBI:17490"/>
        <dbReference type="ChEBI" id="CHEBI:57287"/>
        <dbReference type="ChEBI" id="CHEBI:57379"/>
        <dbReference type="EC" id="2.3.1.21"/>
    </reaction>
    <physiologicalReaction direction="left-to-right" evidence="24">
        <dbReference type="Rhea" id="RHEA:12662"/>
    </physiologicalReaction>
</comment>
<evidence type="ECO:0000256" key="27">
    <source>
        <dbReference type="PIRSR" id="PIRSR600542-1"/>
    </source>
</evidence>
<dbReference type="PANTHER" id="PTHR22589">
    <property type="entry name" value="CARNITINE O-ACYLTRANSFERASE"/>
    <property type="match status" value="1"/>
</dbReference>
<dbReference type="InterPro" id="IPR008271">
    <property type="entry name" value="Ser/Thr_kinase_AS"/>
</dbReference>
<dbReference type="Pfam" id="PF21115">
    <property type="entry name" value="UBA_BRSK"/>
    <property type="match status" value="1"/>
</dbReference>
<gene>
    <name evidence="32" type="ORF">WMY93_010965</name>
</gene>
<proteinExistence type="inferred from homology"/>
<feature type="compositionally biased region" description="Basic and acidic residues" evidence="29">
    <location>
        <begin position="344"/>
        <end position="364"/>
    </location>
</feature>
<evidence type="ECO:0000256" key="18">
    <source>
        <dbReference type="ARBA" id="ARBA00023098"/>
    </source>
</evidence>
<evidence type="ECO:0000256" key="5">
    <source>
        <dbReference type="ARBA" id="ARBA00006234"/>
    </source>
</evidence>
<dbReference type="GO" id="GO:0007399">
    <property type="term" value="P:nervous system development"/>
    <property type="evidence" value="ECO:0007669"/>
    <property type="project" value="UniProtKB-KW"/>
</dbReference>
<evidence type="ECO:0000313" key="32">
    <source>
        <dbReference type="EMBL" id="KAK7919681.1"/>
    </source>
</evidence>
<dbReference type="Gene3D" id="1.10.510.10">
    <property type="entry name" value="Transferase(Phosphotransferase) domain 1"/>
    <property type="match status" value="1"/>
</dbReference>
<keyword evidence="17 30" id="KW-1133">Transmembrane helix</keyword>
<evidence type="ECO:0000256" key="6">
    <source>
        <dbReference type="ARBA" id="ARBA00022448"/>
    </source>
</evidence>
<keyword evidence="15" id="KW-0460">Magnesium</keyword>
<name>A0AAW0PED7_9GOBI</name>
<comment type="pathway">
    <text evidence="3">Lipid metabolism; fatty acid beta-oxidation.</text>
</comment>
<evidence type="ECO:0000256" key="11">
    <source>
        <dbReference type="ARBA" id="ARBA00022741"/>
    </source>
</evidence>
<dbReference type="CDD" id="cd14340">
    <property type="entry name" value="UBA_BRSK"/>
    <property type="match status" value="1"/>
</dbReference>
<accession>A0AAW0PED7</accession>
<feature type="binding site" evidence="28">
    <location>
        <position position="46"/>
    </location>
    <ligand>
        <name>ATP</name>
        <dbReference type="ChEBI" id="CHEBI:30616"/>
    </ligand>
</feature>
<evidence type="ECO:0000256" key="29">
    <source>
        <dbReference type="SAM" id="MobiDB-lite"/>
    </source>
</evidence>
<keyword evidence="7" id="KW-0723">Serine/threonine-protein kinase</keyword>
<evidence type="ECO:0000256" key="21">
    <source>
        <dbReference type="ARBA" id="ARBA00023315"/>
    </source>
</evidence>
<dbReference type="InterPro" id="IPR042231">
    <property type="entry name" value="Cho/carn_acyl_trans_2"/>
</dbReference>
<evidence type="ECO:0000256" key="19">
    <source>
        <dbReference type="ARBA" id="ARBA00023128"/>
    </source>
</evidence>
<evidence type="ECO:0000256" key="1">
    <source>
        <dbReference type="ARBA" id="ARBA00001946"/>
    </source>
</evidence>
<dbReference type="GO" id="GO:0004095">
    <property type="term" value="F:carnitine O-palmitoyltransferase activity"/>
    <property type="evidence" value="ECO:0007669"/>
    <property type="project" value="UniProtKB-EC"/>
</dbReference>
<evidence type="ECO:0000256" key="12">
    <source>
        <dbReference type="ARBA" id="ARBA00022777"/>
    </source>
</evidence>
<evidence type="ECO:0000259" key="31">
    <source>
        <dbReference type="PROSITE" id="PS50011"/>
    </source>
</evidence>
<dbReference type="GO" id="GO:0006631">
    <property type="term" value="P:fatty acid metabolic process"/>
    <property type="evidence" value="ECO:0007669"/>
    <property type="project" value="UniProtKB-KW"/>
</dbReference>
<evidence type="ECO:0000256" key="17">
    <source>
        <dbReference type="ARBA" id="ARBA00022989"/>
    </source>
</evidence>
<evidence type="ECO:0000256" key="7">
    <source>
        <dbReference type="ARBA" id="ARBA00022527"/>
    </source>
</evidence>
<comment type="catalytic activity">
    <reaction evidence="23">
        <text>L-seryl-[tau protein] + ATP = O-phospho-L-seryl-[tau protein] + ADP + H(+)</text>
        <dbReference type="Rhea" id="RHEA:12801"/>
        <dbReference type="Rhea" id="RHEA-COMP:13701"/>
        <dbReference type="Rhea" id="RHEA-COMP:13702"/>
        <dbReference type="ChEBI" id="CHEBI:15378"/>
        <dbReference type="ChEBI" id="CHEBI:29999"/>
        <dbReference type="ChEBI" id="CHEBI:30616"/>
        <dbReference type="ChEBI" id="CHEBI:83421"/>
        <dbReference type="ChEBI" id="CHEBI:456216"/>
        <dbReference type="EC" id="2.7.11.26"/>
    </reaction>
</comment>
<keyword evidence="9 30" id="KW-0812">Transmembrane</keyword>
<keyword evidence="16" id="KW-0524">Neurogenesis</keyword>
<keyword evidence="18" id="KW-0443">Lipid metabolism</keyword>
<comment type="catalytic activity">
    <reaction evidence="22">
        <text>L-threonyl-[protein] + ATP = O-phospho-L-threonyl-[protein] + ADP + H(+)</text>
        <dbReference type="Rhea" id="RHEA:46608"/>
        <dbReference type="Rhea" id="RHEA-COMP:11060"/>
        <dbReference type="Rhea" id="RHEA-COMP:11605"/>
        <dbReference type="ChEBI" id="CHEBI:15378"/>
        <dbReference type="ChEBI" id="CHEBI:30013"/>
        <dbReference type="ChEBI" id="CHEBI:30616"/>
        <dbReference type="ChEBI" id="CHEBI:61977"/>
        <dbReference type="ChEBI" id="CHEBI:456216"/>
        <dbReference type="EC" id="2.7.11.1"/>
    </reaction>
</comment>
<dbReference type="InterPro" id="IPR023213">
    <property type="entry name" value="CAT-like_dom_sf"/>
</dbReference>
<dbReference type="CDD" id="cd14081">
    <property type="entry name" value="STKc_BRSK1_2"/>
    <property type="match status" value="1"/>
</dbReference>
<feature type="compositionally biased region" description="Basic and acidic residues" evidence="29">
    <location>
        <begin position="869"/>
        <end position="882"/>
    </location>
</feature>
<dbReference type="GO" id="GO:0050321">
    <property type="term" value="F:tau-protein kinase activity"/>
    <property type="evidence" value="ECO:0007669"/>
    <property type="project" value="UniProtKB-EC"/>
</dbReference>
<comment type="catalytic activity">
    <reaction evidence="26">
        <text>L-threonyl-[tau protein] + ATP = O-phospho-L-threonyl-[tau protein] + ADP + H(+)</text>
        <dbReference type="Rhea" id="RHEA:53904"/>
        <dbReference type="Rhea" id="RHEA-COMP:13703"/>
        <dbReference type="Rhea" id="RHEA-COMP:13704"/>
        <dbReference type="ChEBI" id="CHEBI:15378"/>
        <dbReference type="ChEBI" id="CHEBI:30013"/>
        <dbReference type="ChEBI" id="CHEBI:30616"/>
        <dbReference type="ChEBI" id="CHEBI:61977"/>
        <dbReference type="ChEBI" id="CHEBI:456216"/>
        <dbReference type="EC" id="2.7.11.26"/>
    </reaction>
</comment>
<keyword evidence="21" id="KW-0012">Acyltransferase</keyword>
<protein>
    <recommendedName>
        <fullName evidence="31">Protein kinase domain-containing protein</fullName>
    </recommendedName>
</protein>
<feature type="region of interest" description="Disordered" evidence="29">
    <location>
        <begin position="344"/>
        <end position="488"/>
    </location>
</feature>
<comment type="cofactor">
    <cofactor evidence="1">
        <name>Mg(2+)</name>
        <dbReference type="ChEBI" id="CHEBI:18420"/>
    </cofactor>
</comment>
<evidence type="ECO:0000256" key="16">
    <source>
        <dbReference type="ARBA" id="ARBA00022902"/>
    </source>
</evidence>
<feature type="domain" description="Protein kinase" evidence="31">
    <location>
        <begin position="17"/>
        <end position="268"/>
    </location>
</feature>
<dbReference type="Pfam" id="PF00755">
    <property type="entry name" value="Carn_acyltransf"/>
    <property type="match status" value="1"/>
</dbReference>
<dbReference type="SUPFAM" id="SSF56112">
    <property type="entry name" value="Protein kinase-like (PK-like)"/>
    <property type="match status" value="1"/>
</dbReference>
<evidence type="ECO:0000256" key="4">
    <source>
        <dbReference type="ARBA" id="ARBA00005232"/>
    </source>
</evidence>
<feature type="transmembrane region" description="Helical" evidence="30">
    <location>
        <begin position="1022"/>
        <end position="1045"/>
    </location>
</feature>
<feature type="compositionally biased region" description="Low complexity" evidence="29">
    <location>
        <begin position="472"/>
        <end position="485"/>
    </location>
</feature>
<dbReference type="PROSITE" id="PS00439">
    <property type="entry name" value="ACYLTRANSF_C_1"/>
    <property type="match status" value="1"/>
</dbReference>
<dbReference type="SUPFAM" id="SSF52777">
    <property type="entry name" value="CoA-dependent acyltransferases"/>
    <property type="match status" value="2"/>
</dbReference>
<dbReference type="InterPro" id="IPR048622">
    <property type="entry name" value="BRSK1_2-like_UBA"/>
</dbReference>
<evidence type="ECO:0000256" key="3">
    <source>
        <dbReference type="ARBA" id="ARBA00005005"/>
    </source>
</evidence>
<feature type="active site" description="Proton acceptor" evidence="27">
    <location>
        <position position="1392"/>
    </location>
</feature>
<dbReference type="EMBL" id="JBBPFD010000007">
    <property type="protein sequence ID" value="KAK7919681.1"/>
    <property type="molecule type" value="Genomic_DNA"/>
</dbReference>
<dbReference type="SMART" id="SM00220">
    <property type="entry name" value="S_TKc"/>
    <property type="match status" value="1"/>
</dbReference>
<feature type="compositionally biased region" description="Low complexity" evidence="29">
    <location>
        <begin position="408"/>
        <end position="447"/>
    </location>
</feature>
<evidence type="ECO:0000256" key="26">
    <source>
        <dbReference type="ARBA" id="ARBA00048878"/>
    </source>
</evidence>
<dbReference type="Pfam" id="PF00069">
    <property type="entry name" value="Pkinase"/>
    <property type="match status" value="1"/>
</dbReference>